<reference evidence="3 4" key="1">
    <citation type="submission" date="2020-08" db="EMBL/GenBank/DDBJ databases">
        <title>Genomic Encyclopedia of Type Strains, Phase IV (KMG-IV): sequencing the most valuable type-strain genomes for metagenomic binning, comparative biology and taxonomic classification.</title>
        <authorList>
            <person name="Goeker M."/>
        </authorList>
    </citation>
    <scope>NUCLEOTIDE SEQUENCE [LARGE SCALE GENOMIC DNA]</scope>
    <source>
        <strain evidence="3 4">DSM 27471</strain>
    </source>
</reference>
<dbReference type="EMBL" id="JACHYB010000002">
    <property type="protein sequence ID" value="MBB3188031.1"/>
    <property type="molecule type" value="Genomic_DNA"/>
</dbReference>
<protein>
    <submittedName>
        <fullName evidence="3">Putative dehydrogenase</fullName>
    </submittedName>
</protein>
<dbReference type="InterPro" id="IPR055170">
    <property type="entry name" value="GFO_IDH_MocA-like_dom"/>
</dbReference>
<organism evidence="3 4">
    <name type="scientific">Microbacter margulisiae</name>
    <dbReference type="NCBI Taxonomy" id="1350067"/>
    <lineage>
        <taxon>Bacteria</taxon>
        <taxon>Pseudomonadati</taxon>
        <taxon>Bacteroidota</taxon>
        <taxon>Bacteroidia</taxon>
        <taxon>Bacteroidales</taxon>
        <taxon>Porphyromonadaceae</taxon>
        <taxon>Microbacter</taxon>
    </lineage>
</organism>
<dbReference type="Gene3D" id="3.40.50.720">
    <property type="entry name" value="NAD(P)-binding Rossmann-like Domain"/>
    <property type="match status" value="1"/>
</dbReference>
<dbReference type="PANTHER" id="PTHR43249">
    <property type="entry name" value="UDP-N-ACETYL-2-AMINO-2-DEOXY-D-GLUCURONATE OXIDASE"/>
    <property type="match status" value="1"/>
</dbReference>
<gene>
    <name evidence="3" type="ORF">FHX64_002229</name>
</gene>
<dbReference type="Pfam" id="PF01408">
    <property type="entry name" value="GFO_IDH_MocA"/>
    <property type="match status" value="1"/>
</dbReference>
<feature type="domain" description="GFO/IDH/MocA-like oxidoreductase" evidence="2">
    <location>
        <begin position="134"/>
        <end position="257"/>
    </location>
</feature>
<dbReference type="Pfam" id="PF22725">
    <property type="entry name" value="GFO_IDH_MocA_C3"/>
    <property type="match status" value="1"/>
</dbReference>
<dbReference type="PANTHER" id="PTHR43249:SF1">
    <property type="entry name" value="D-GLUCOSIDE 3-DEHYDROGENASE"/>
    <property type="match status" value="1"/>
</dbReference>
<dbReference type="GO" id="GO:0000166">
    <property type="term" value="F:nucleotide binding"/>
    <property type="evidence" value="ECO:0007669"/>
    <property type="project" value="InterPro"/>
</dbReference>
<dbReference type="Gene3D" id="3.30.360.10">
    <property type="entry name" value="Dihydrodipicolinate Reductase, domain 2"/>
    <property type="match status" value="1"/>
</dbReference>
<evidence type="ECO:0000259" key="2">
    <source>
        <dbReference type="Pfam" id="PF22725"/>
    </source>
</evidence>
<keyword evidence="4" id="KW-1185">Reference proteome</keyword>
<proteinExistence type="predicted"/>
<evidence type="ECO:0000259" key="1">
    <source>
        <dbReference type="Pfam" id="PF01408"/>
    </source>
</evidence>
<dbReference type="InterPro" id="IPR036291">
    <property type="entry name" value="NAD(P)-bd_dom_sf"/>
</dbReference>
<dbReference type="Proteomes" id="UP000544222">
    <property type="component" value="Unassembled WGS sequence"/>
</dbReference>
<comment type="caution">
    <text evidence="3">The sequence shown here is derived from an EMBL/GenBank/DDBJ whole genome shotgun (WGS) entry which is preliminary data.</text>
</comment>
<dbReference type="SUPFAM" id="SSF55347">
    <property type="entry name" value="Glyceraldehyde-3-phosphate dehydrogenase-like, C-terminal domain"/>
    <property type="match status" value="1"/>
</dbReference>
<feature type="domain" description="Gfo/Idh/MocA-like oxidoreductase N-terminal" evidence="1">
    <location>
        <begin position="5"/>
        <end position="109"/>
    </location>
</feature>
<dbReference type="InterPro" id="IPR052515">
    <property type="entry name" value="Gfo/Idh/MocA_Oxidoreductase"/>
</dbReference>
<dbReference type="RefSeq" id="WP_183413824.1">
    <property type="nucleotide sequence ID" value="NZ_JACHYB010000002.1"/>
</dbReference>
<dbReference type="InterPro" id="IPR000683">
    <property type="entry name" value="Gfo/Idh/MocA-like_OxRdtase_N"/>
</dbReference>
<sequence>MSCKIKFAVVGLGHIGKRHAEMIRLNPDAELIAVCDILSKDQLGLGNLQERFFSSIEELFDAHLDIDVVNICTPNVYHAEYAIQALENGYHVVLEKPIALTRSDAERILYTSLSMSRDVFCVMQNRYSPPAVWLKDLVFKKSLGEIFMVQINCYWNRDENYYKAGNWHGDEKLDGGTLFTQFSHFIDIMYWLFGDITNIHGNFKDFNHSQLTDFEDSGVVTFDFVKGGMGVLNYSTAIWDKNYESSITIIGSQGTVRVAGQYMNEVTYCHVKDYVMPELPASNPPNDYGLYKGSAQNHHYIIQNVIEKLSGSGSITTNLLEGMKVTEIIERIYHVRDQHWKKKKK</sequence>
<accession>A0A7W5H320</accession>
<dbReference type="SUPFAM" id="SSF51735">
    <property type="entry name" value="NAD(P)-binding Rossmann-fold domains"/>
    <property type="match status" value="1"/>
</dbReference>
<name>A0A7W5H320_9PORP</name>
<dbReference type="AlphaFoldDB" id="A0A7W5H320"/>
<evidence type="ECO:0000313" key="3">
    <source>
        <dbReference type="EMBL" id="MBB3188031.1"/>
    </source>
</evidence>
<evidence type="ECO:0000313" key="4">
    <source>
        <dbReference type="Proteomes" id="UP000544222"/>
    </source>
</evidence>